<dbReference type="AlphaFoldDB" id="A0A2H3B615"/>
<dbReference type="EMBL" id="KZ293466">
    <property type="protein sequence ID" value="PBK62472.1"/>
    <property type="molecule type" value="Genomic_DNA"/>
</dbReference>
<evidence type="ECO:0000256" key="1">
    <source>
        <dbReference type="SAM" id="MobiDB-lite"/>
    </source>
</evidence>
<organism evidence="3 4">
    <name type="scientific">Armillaria solidipes</name>
    <dbReference type="NCBI Taxonomy" id="1076256"/>
    <lineage>
        <taxon>Eukaryota</taxon>
        <taxon>Fungi</taxon>
        <taxon>Dikarya</taxon>
        <taxon>Basidiomycota</taxon>
        <taxon>Agaricomycotina</taxon>
        <taxon>Agaricomycetes</taxon>
        <taxon>Agaricomycetidae</taxon>
        <taxon>Agaricales</taxon>
        <taxon>Marasmiineae</taxon>
        <taxon>Physalacriaceae</taxon>
        <taxon>Armillaria</taxon>
    </lineage>
</organism>
<name>A0A2H3B615_9AGAR</name>
<feature type="region of interest" description="Disordered" evidence="1">
    <location>
        <begin position="112"/>
        <end position="141"/>
    </location>
</feature>
<feature type="transmembrane region" description="Helical" evidence="2">
    <location>
        <begin position="174"/>
        <end position="193"/>
    </location>
</feature>
<gene>
    <name evidence="3" type="ORF">ARMSODRAFT_980738</name>
</gene>
<dbReference type="Proteomes" id="UP000218334">
    <property type="component" value="Unassembled WGS sequence"/>
</dbReference>
<accession>A0A2H3B615</accession>
<reference evidence="4" key="1">
    <citation type="journal article" date="2017" name="Nat. Ecol. Evol.">
        <title>Genome expansion and lineage-specific genetic innovations in the forest pathogenic fungi Armillaria.</title>
        <authorList>
            <person name="Sipos G."/>
            <person name="Prasanna A.N."/>
            <person name="Walter M.C."/>
            <person name="O'Connor E."/>
            <person name="Balint B."/>
            <person name="Krizsan K."/>
            <person name="Kiss B."/>
            <person name="Hess J."/>
            <person name="Varga T."/>
            <person name="Slot J."/>
            <person name="Riley R."/>
            <person name="Boka B."/>
            <person name="Rigling D."/>
            <person name="Barry K."/>
            <person name="Lee J."/>
            <person name="Mihaltcheva S."/>
            <person name="LaButti K."/>
            <person name="Lipzen A."/>
            <person name="Waldron R."/>
            <person name="Moloney N.M."/>
            <person name="Sperisen C."/>
            <person name="Kredics L."/>
            <person name="Vagvoelgyi C."/>
            <person name="Patrignani A."/>
            <person name="Fitzpatrick D."/>
            <person name="Nagy I."/>
            <person name="Doyle S."/>
            <person name="Anderson J.B."/>
            <person name="Grigoriev I.V."/>
            <person name="Gueldener U."/>
            <person name="Muensterkoetter M."/>
            <person name="Nagy L.G."/>
        </authorList>
    </citation>
    <scope>NUCLEOTIDE SEQUENCE [LARGE SCALE GENOMIC DNA]</scope>
    <source>
        <strain evidence="4">28-4</strain>
    </source>
</reference>
<evidence type="ECO:0000313" key="4">
    <source>
        <dbReference type="Proteomes" id="UP000218334"/>
    </source>
</evidence>
<proteinExistence type="predicted"/>
<keyword evidence="2" id="KW-1133">Transmembrane helix</keyword>
<keyword evidence="2" id="KW-0812">Transmembrane</keyword>
<sequence length="245" mass="26879">MDADQLDHTQWAADMPEEPILVETTQLEIVEHLILWIYPPEKKPTAWILTMASGILIAVAFAAKRPPNTGPIYKPGSIENQQKKKPPPLYGVRWGIDIVGSSERGVDSKVIQGKRGGHRDGERAPDDHAIGRRNGPYSRDPPLKEWEMHEFELYYSPTATRPAPMAVDMRSPGWAAWIGMGMGAILSGWAGAIGPQCGRRRREWMPCHSLYGAMGDSRACAEVRGGRGGMDVIRALGAAGCVQSI</sequence>
<feature type="transmembrane region" description="Helical" evidence="2">
    <location>
        <begin position="45"/>
        <end position="63"/>
    </location>
</feature>
<evidence type="ECO:0000256" key="2">
    <source>
        <dbReference type="SAM" id="Phobius"/>
    </source>
</evidence>
<protein>
    <submittedName>
        <fullName evidence="3">Uncharacterized protein</fullName>
    </submittedName>
</protein>
<evidence type="ECO:0000313" key="3">
    <source>
        <dbReference type="EMBL" id="PBK62472.1"/>
    </source>
</evidence>
<keyword evidence="2" id="KW-0472">Membrane</keyword>
<keyword evidence="4" id="KW-1185">Reference proteome</keyword>
<feature type="compositionally biased region" description="Basic and acidic residues" evidence="1">
    <location>
        <begin position="118"/>
        <end position="130"/>
    </location>
</feature>